<reference evidence="4" key="1">
    <citation type="submission" date="2009-12" db="EMBL/GenBank/DDBJ databases">
        <title>Complete sequence of Treponema primitia strain ZAS-2.</title>
        <authorList>
            <person name="Tetu S.G."/>
            <person name="Matson E."/>
            <person name="Ren Q."/>
            <person name="Seshadri R."/>
            <person name="Elbourne L."/>
            <person name="Hassan K.A."/>
            <person name="Durkin A."/>
            <person name="Radune D."/>
            <person name="Mohamoud Y."/>
            <person name="Shay R."/>
            <person name="Jin S."/>
            <person name="Zhang X."/>
            <person name="Lucey K."/>
            <person name="Ballor N.R."/>
            <person name="Ottesen E."/>
            <person name="Rosenthal R."/>
            <person name="Allen A."/>
            <person name="Leadbetter J.R."/>
            <person name="Paulsen I.T."/>
        </authorList>
    </citation>
    <scope>NUCLEOTIDE SEQUENCE [LARGE SCALE GENOMIC DNA]</scope>
    <source>
        <strain evidence="4">ATCC BAA-887 / DSM 12427 / ZAS-2</strain>
    </source>
</reference>
<sequence length="322" mass="36739">MLIGNQKRLLQVTKGYSNVAILNCDAKPFSVTEYLFFPAKIRHEINKTTIYYSPFFNIPSGITIPIFTTIHDIVFADMPELVSKTGLAVRMWFFRRAAKHSRKIFTVSEFSKSRIEFYLGTKTPITVTYSGVQSFLFDADHRKTNKKDFILFIGNIKRHKGLWCLIDAFLKAKEAGLKHKLVIVGSKDNFRSADSQIIKIIDNVDSSIIEFTGFIDNEKLAQLLSEASLLVQPSLYEGFGSPPIEAIISGTKVLLSDIPVFKEIYSEFPVEYFCAGDSENLKDKLMFLLYNRQVEYLNLSPDLYDKYSFKKTAAIVLQEILK</sequence>
<dbReference type="SUPFAM" id="SSF53756">
    <property type="entry name" value="UDP-Glycosyltransferase/glycogen phosphorylase"/>
    <property type="match status" value="1"/>
</dbReference>
<keyword evidence="1 3" id="KW-0808">Transferase</keyword>
<dbReference type="AlphaFoldDB" id="F5YHH8"/>
<accession>F5YHH8</accession>
<evidence type="ECO:0000313" key="4">
    <source>
        <dbReference type="Proteomes" id="UP000009223"/>
    </source>
</evidence>
<reference evidence="3 4" key="2">
    <citation type="journal article" date="2011" name="ISME J.">
        <title>RNA-seq reveals cooperative metabolic interactions between two termite-gut spirochete species in co-culture.</title>
        <authorList>
            <person name="Rosenthal A.Z."/>
            <person name="Matson E.G."/>
            <person name="Eldar A."/>
            <person name="Leadbetter J.R."/>
        </authorList>
    </citation>
    <scope>NUCLEOTIDE SEQUENCE [LARGE SCALE GENOMIC DNA]</scope>
    <source>
        <strain evidence="4">ATCC BAA-887 / DSM 12427 / ZAS-2</strain>
    </source>
</reference>
<organism evidence="3 4">
    <name type="scientific">Treponema primitia (strain ATCC BAA-887 / DSM 12427 / ZAS-2)</name>
    <dbReference type="NCBI Taxonomy" id="545694"/>
    <lineage>
        <taxon>Bacteria</taxon>
        <taxon>Pseudomonadati</taxon>
        <taxon>Spirochaetota</taxon>
        <taxon>Spirochaetia</taxon>
        <taxon>Spirochaetales</taxon>
        <taxon>Treponemataceae</taxon>
        <taxon>Treponema</taxon>
    </lineage>
</organism>
<evidence type="ECO:0000256" key="1">
    <source>
        <dbReference type="ARBA" id="ARBA00022679"/>
    </source>
</evidence>
<dbReference type="PANTHER" id="PTHR46401:SF2">
    <property type="entry name" value="GLYCOSYLTRANSFERASE WBBK-RELATED"/>
    <property type="match status" value="1"/>
</dbReference>
<keyword evidence="4" id="KW-1185">Reference proteome</keyword>
<name>F5YHH8_TREPZ</name>
<dbReference type="KEGG" id="tpi:TREPR_2401"/>
<feature type="domain" description="Glycosyl transferase family 1" evidence="2">
    <location>
        <begin position="139"/>
        <end position="292"/>
    </location>
</feature>
<evidence type="ECO:0000259" key="2">
    <source>
        <dbReference type="Pfam" id="PF00534"/>
    </source>
</evidence>
<evidence type="ECO:0000313" key="3">
    <source>
        <dbReference type="EMBL" id="AEF83858.1"/>
    </source>
</evidence>
<dbReference type="Gene3D" id="3.40.50.2000">
    <property type="entry name" value="Glycogen Phosphorylase B"/>
    <property type="match status" value="2"/>
</dbReference>
<dbReference type="STRING" id="545694.TREPR_2401"/>
<dbReference type="eggNOG" id="COG0438">
    <property type="taxonomic scope" value="Bacteria"/>
</dbReference>
<dbReference type="InterPro" id="IPR001296">
    <property type="entry name" value="Glyco_trans_1"/>
</dbReference>
<dbReference type="CDD" id="cd03809">
    <property type="entry name" value="GT4_MtfB-like"/>
    <property type="match status" value="1"/>
</dbReference>
<gene>
    <name evidence="3" type="ordered locus">TREPR_2401</name>
</gene>
<protein>
    <submittedName>
        <fullName evidence="3">Glycosyltransferase, family 1</fullName>
    </submittedName>
</protein>
<dbReference type="EMBL" id="CP001843">
    <property type="protein sequence ID" value="AEF83858.1"/>
    <property type="molecule type" value="Genomic_DNA"/>
</dbReference>
<dbReference type="HOGENOM" id="CLU_009583_27_5_12"/>
<dbReference type="Proteomes" id="UP000009223">
    <property type="component" value="Chromosome"/>
</dbReference>
<dbReference type="GO" id="GO:0016757">
    <property type="term" value="F:glycosyltransferase activity"/>
    <property type="evidence" value="ECO:0007669"/>
    <property type="project" value="InterPro"/>
</dbReference>
<dbReference type="PANTHER" id="PTHR46401">
    <property type="entry name" value="GLYCOSYLTRANSFERASE WBBK-RELATED"/>
    <property type="match status" value="1"/>
</dbReference>
<dbReference type="GO" id="GO:0009103">
    <property type="term" value="P:lipopolysaccharide biosynthetic process"/>
    <property type="evidence" value="ECO:0007669"/>
    <property type="project" value="TreeGrafter"/>
</dbReference>
<proteinExistence type="predicted"/>
<dbReference type="Pfam" id="PF00534">
    <property type="entry name" value="Glycos_transf_1"/>
    <property type="match status" value="1"/>
</dbReference>